<dbReference type="Pfam" id="PF26347">
    <property type="entry name" value="YtrI_sporulation"/>
    <property type="match status" value="1"/>
</dbReference>
<protein>
    <recommendedName>
        <fullName evidence="3">Sporulation membrane protein YtrI C-terminal domain-containing protein</fullName>
    </recommendedName>
</protein>
<name>A0A0L0W7V3_GOTPU</name>
<dbReference type="RefSeq" id="WP_050356100.1">
    <property type="nucleotide sequence ID" value="NZ_LGSS01000015.1"/>
</dbReference>
<reference evidence="5" key="1">
    <citation type="submission" date="2015-07" db="EMBL/GenBank/DDBJ databases">
        <title>Draft genome sequence of the purine-degrading Gottschalkia purinilyticum DSM 1384 (formerly Clostridium purinilyticum).</title>
        <authorList>
            <person name="Poehlein A."/>
            <person name="Schiel-Bengelsdorf B."/>
            <person name="Bengelsdorf F.R."/>
            <person name="Daniel R."/>
            <person name="Duerre P."/>
        </authorList>
    </citation>
    <scope>NUCLEOTIDE SEQUENCE [LARGE SCALE GENOMIC DNA]</scope>
    <source>
        <strain evidence="5">DSM 1384</strain>
    </source>
</reference>
<proteinExistence type="predicted"/>
<dbReference type="AlphaFoldDB" id="A0A0L0W7V3"/>
<sequence length="161" mass="18785">MDRIKKTSFKLFFSITTGIIVGILLGVSISSALVSYRIDQYIRNIQYLESVIEDKEIRLKKLEESINSQKLILKDIKIVLIHKDEKNNKNDEIDKISLEKSIKEKYIKLLGKEVTTINVDIIDAIIDKRIMKIGEKEYKLKVSKIFLTDILEIWVETKLEE</sequence>
<dbReference type="Proteomes" id="UP000037267">
    <property type="component" value="Unassembled WGS sequence"/>
</dbReference>
<keyword evidence="1" id="KW-0175">Coiled coil</keyword>
<evidence type="ECO:0000256" key="1">
    <source>
        <dbReference type="SAM" id="Coils"/>
    </source>
</evidence>
<gene>
    <name evidence="4" type="ORF">CLPU_15c00060</name>
</gene>
<keyword evidence="2" id="KW-0812">Transmembrane</keyword>
<evidence type="ECO:0000259" key="3">
    <source>
        <dbReference type="Pfam" id="PF26347"/>
    </source>
</evidence>
<keyword evidence="2" id="KW-1133">Transmembrane helix</keyword>
<dbReference type="EMBL" id="LGSS01000015">
    <property type="protein sequence ID" value="KNF07512.1"/>
    <property type="molecule type" value="Genomic_DNA"/>
</dbReference>
<feature type="transmembrane region" description="Helical" evidence="2">
    <location>
        <begin position="12"/>
        <end position="36"/>
    </location>
</feature>
<dbReference type="OrthoDB" id="1908598at2"/>
<evidence type="ECO:0000313" key="4">
    <source>
        <dbReference type="EMBL" id="KNF07512.1"/>
    </source>
</evidence>
<keyword evidence="2" id="KW-0472">Membrane</keyword>
<feature type="coiled-coil region" evidence="1">
    <location>
        <begin position="45"/>
        <end position="72"/>
    </location>
</feature>
<accession>A0A0L0W7V3</accession>
<organism evidence="4 5">
    <name type="scientific">Gottschalkia purinilytica</name>
    <name type="common">Clostridium purinilyticum</name>
    <dbReference type="NCBI Taxonomy" id="1503"/>
    <lineage>
        <taxon>Bacteria</taxon>
        <taxon>Bacillati</taxon>
        <taxon>Bacillota</taxon>
        <taxon>Tissierellia</taxon>
        <taxon>Tissierellales</taxon>
        <taxon>Gottschalkiaceae</taxon>
        <taxon>Gottschalkia</taxon>
    </lineage>
</organism>
<keyword evidence="5" id="KW-1185">Reference proteome</keyword>
<dbReference type="InterPro" id="IPR058620">
    <property type="entry name" value="YtrI_C"/>
</dbReference>
<evidence type="ECO:0000256" key="2">
    <source>
        <dbReference type="SAM" id="Phobius"/>
    </source>
</evidence>
<feature type="domain" description="Sporulation membrane protein YtrI C-terminal" evidence="3">
    <location>
        <begin position="75"/>
        <end position="158"/>
    </location>
</feature>
<evidence type="ECO:0000313" key="5">
    <source>
        <dbReference type="Proteomes" id="UP000037267"/>
    </source>
</evidence>
<comment type="caution">
    <text evidence="4">The sequence shown here is derived from an EMBL/GenBank/DDBJ whole genome shotgun (WGS) entry which is preliminary data.</text>
</comment>